<dbReference type="Proteomes" id="UP000299102">
    <property type="component" value="Unassembled WGS sequence"/>
</dbReference>
<evidence type="ECO:0000313" key="3">
    <source>
        <dbReference type="Proteomes" id="UP000299102"/>
    </source>
</evidence>
<reference evidence="2 3" key="1">
    <citation type="journal article" date="2019" name="Commun. Biol.">
        <title>The bagworm genome reveals a unique fibroin gene that provides high tensile strength.</title>
        <authorList>
            <person name="Kono N."/>
            <person name="Nakamura H."/>
            <person name="Ohtoshi R."/>
            <person name="Tomita M."/>
            <person name="Numata K."/>
            <person name="Arakawa K."/>
        </authorList>
    </citation>
    <scope>NUCLEOTIDE SEQUENCE [LARGE SCALE GENOMIC DNA]</scope>
</reference>
<feature type="region of interest" description="Disordered" evidence="1">
    <location>
        <begin position="1"/>
        <end position="25"/>
    </location>
</feature>
<accession>A0A4C1TGL1</accession>
<evidence type="ECO:0000313" key="2">
    <source>
        <dbReference type="EMBL" id="GBP12441.1"/>
    </source>
</evidence>
<evidence type="ECO:0000256" key="1">
    <source>
        <dbReference type="SAM" id="MobiDB-lite"/>
    </source>
</evidence>
<keyword evidence="3" id="KW-1185">Reference proteome</keyword>
<protein>
    <submittedName>
        <fullName evidence="2">Uncharacterized protein</fullName>
    </submittedName>
</protein>
<dbReference type="AlphaFoldDB" id="A0A4C1TGL1"/>
<gene>
    <name evidence="2" type="ORF">EVAR_75852_1</name>
</gene>
<comment type="caution">
    <text evidence="2">The sequence shown here is derived from an EMBL/GenBank/DDBJ whole genome shotgun (WGS) entry which is preliminary data.</text>
</comment>
<sequence length="75" mass="7880">MKTGQCSGTGPAPPHCTRAGSKRGVMTASEDYLSTGRRRPHAAVAQTLACGSQCSLSLPTVKIVLHLGLLFFHSK</sequence>
<name>A0A4C1TGL1_EUMVA</name>
<dbReference type="EMBL" id="BGZK01000051">
    <property type="protein sequence ID" value="GBP12441.1"/>
    <property type="molecule type" value="Genomic_DNA"/>
</dbReference>
<proteinExistence type="predicted"/>
<organism evidence="2 3">
    <name type="scientific">Eumeta variegata</name>
    <name type="common">Bagworm moth</name>
    <name type="synonym">Eumeta japonica</name>
    <dbReference type="NCBI Taxonomy" id="151549"/>
    <lineage>
        <taxon>Eukaryota</taxon>
        <taxon>Metazoa</taxon>
        <taxon>Ecdysozoa</taxon>
        <taxon>Arthropoda</taxon>
        <taxon>Hexapoda</taxon>
        <taxon>Insecta</taxon>
        <taxon>Pterygota</taxon>
        <taxon>Neoptera</taxon>
        <taxon>Endopterygota</taxon>
        <taxon>Lepidoptera</taxon>
        <taxon>Glossata</taxon>
        <taxon>Ditrysia</taxon>
        <taxon>Tineoidea</taxon>
        <taxon>Psychidae</taxon>
        <taxon>Oiketicinae</taxon>
        <taxon>Eumeta</taxon>
    </lineage>
</organism>